<reference evidence="2 3" key="1">
    <citation type="submission" date="2019-03" db="EMBL/GenBank/DDBJ databases">
        <title>First draft genome of Liparis tanakae, snailfish: a comprehensive survey of snailfish specific genes.</title>
        <authorList>
            <person name="Kim W."/>
            <person name="Song I."/>
            <person name="Jeong J.-H."/>
            <person name="Kim D."/>
            <person name="Kim S."/>
            <person name="Ryu S."/>
            <person name="Song J.Y."/>
            <person name="Lee S.K."/>
        </authorList>
    </citation>
    <scope>NUCLEOTIDE SEQUENCE [LARGE SCALE GENOMIC DNA]</scope>
    <source>
        <tissue evidence="2">Muscle</tissue>
    </source>
</reference>
<feature type="compositionally biased region" description="Basic residues" evidence="1">
    <location>
        <begin position="84"/>
        <end position="93"/>
    </location>
</feature>
<feature type="region of interest" description="Disordered" evidence="1">
    <location>
        <begin position="74"/>
        <end position="94"/>
    </location>
</feature>
<evidence type="ECO:0000313" key="3">
    <source>
        <dbReference type="Proteomes" id="UP000314294"/>
    </source>
</evidence>
<proteinExistence type="predicted"/>
<protein>
    <submittedName>
        <fullName evidence="2">Uncharacterized protein</fullName>
    </submittedName>
</protein>
<dbReference type="AlphaFoldDB" id="A0A4Z2GP26"/>
<dbReference type="Proteomes" id="UP000314294">
    <property type="component" value="Unassembled WGS sequence"/>
</dbReference>
<name>A0A4Z2GP26_9TELE</name>
<evidence type="ECO:0000313" key="2">
    <source>
        <dbReference type="EMBL" id="TNN54905.1"/>
    </source>
</evidence>
<sequence>MAPSWFCVHGLQYNSSCHVRVADEAIERRRYSDWVQENRVQENRVQENPHHAVPLRPLAGLSFMLLLLQTGSHTTTRRSAEPRRFRRSNKRNTLRQQQYTCRQAEIKKGKQRAAVAQFMPRNKIPVCGRLHAVSHYAVNELTNSMFFN</sequence>
<organism evidence="2 3">
    <name type="scientific">Liparis tanakae</name>
    <name type="common">Tanaka's snailfish</name>
    <dbReference type="NCBI Taxonomy" id="230148"/>
    <lineage>
        <taxon>Eukaryota</taxon>
        <taxon>Metazoa</taxon>
        <taxon>Chordata</taxon>
        <taxon>Craniata</taxon>
        <taxon>Vertebrata</taxon>
        <taxon>Euteleostomi</taxon>
        <taxon>Actinopterygii</taxon>
        <taxon>Neopterygii</taxon>
        <taxon>Teleostei</taxon>
        <taxon>Neoteleostei</taxon>
        <taxon>Acanthomorphata</taxon>
        <taxon>Eupercaria</taxon>
        <taxon>Perciformes</taxon>
        <taxon>Cottioidei</taxon>
        <taxon>Cottales</taxon>
        <taxon>Liparidae</taxon>
        <taxon>Liparis</taxon>
    </lineage>
</organism>
<comment type="caution">
    <text evidence="2">The sequence shown here is derived from an EMBL/GenBank/DDBJ whole genome shotgun (WGS) entry which is preliminary data.</text>
</comment>
<accession>A0A4Z2GP26</accession>
<dbReference type="EMBL" id="SRLO01000471">
    <property type="protein sequence ID" value="TNN54905.1"/>
    <property type="molecule type" value="Genomic_DNA"/>
</dbReference>
<gene>
    <name evidence="2" type="ORF">EYF80_034850</name>
</gene>
<evidence type="ECO:0000256" key="1">
    <source>
        <dbReference type="SAM" id="MobiDB-lite"/>
    </source>
</evidence>
<keyword evidence="3" id="KW-1185">Reference proteome</keyword>